<evidence type="ECO:0000313" key="5">
    <source>
        <dbReference type="Proteomes" id="UP001527866"/>
    </source>
</evidence>
<accession>A0ABT4TZW3</accession>
<evidence type="ECO:0000256" key="1">
    <source>
        <dbReference type="SAM" id="MobiDB-lite"/>
    </source>
</evidence>
<gene>
    <name evidence="4" type="ORF">O4J56_06275</name>
</gene>
<dbReference type="PANTHER" id="PTHR48125">
    <property type="entry name" value="LP07818P1"/>
    <property type="match status" value="1"/>
</dbReference>
<organism evidence="4 5">
    <name type="scientific">Nocardiopsis endophytica</name>
    <dbReference type="NCBI Taxonomy" id="3018445"/>
    <lineage>
        <taxon>Bacteria</taxon>
        <taxon>Bacillati</taxon>
        <taxon>Actinomycetota</taxon>
        <taxon>Actinomycetes</taxon>
        <taxon>Streptosporangiales</taxon>
        <taxon>Nocardiopsidaceae</taxon>
        <taxon>Nocardiopsis</taxon>
    </lineage>
</organism>
<dbReference type="InterPro" id="IPR018476">
    <property type="entry name" value="GlyceroP-diester-Pdiesterase_M"/>
</dbReference>
<dbReference type="Proteomes" id="UP001527866">
    <property type="component" value="Unassembled WGS sequence"/>
</dbReference>
<feature type="compositionally biased region" description="Gly residues" evidence="1">
    <location>
        <begin position="81"/>
        <end position="91"/>
    </location>
</feature>
<feature type="region of interest" description="Disordered" evidence="1">
    <location>
        <begin position="1"/>
        <end position="92"/>
    </location>
</feature>
<feature type="transmembrane region" description="Helical" evidence="2">
    <location>
        <begin position="226"/>
        <end position="256"/>
    </location>
</feature>
<proteinExistence type="predicted"/>
<feature type="region of interest" description="Disordered" evidence="1">
    <location>
        <begin position="414"/>
        <end position="435"/>
    </location>
</feature>
<keyword evidence="5" id="KW-1185">Reference proteome</keyword>
<reference evidence="4 5" key="1">
    <citation type="submission" date="2023-01" db="EMBL/GenBank/DDBJ databases">
        <title>Draft genome sequence of Nocardiopsis sp. RSe5-2 isolated from halophytes.</title>
        <authorList>
            <person name="Duangmal K."/>
            <person name="Chantavorakit T."/>
        </authorList>
    </citation>
    <scope>NUCLEOTIDE SEQUENCE [LARGE SCALE GENOMIC DNA]</scope>
    <source>
        <strain evidence="4 5">RSe5-2</strain>
    </source>
</reference>
<sequence>MTHDEGRPGGEPGPEGAPSPGPWAVPGGGGTTPPPQGPAAPPPGFAPPGPAAPPGFAPPGGHAPPGGYPPPGSPPPPPGGYPGHGAPGWGWGPPPVPRPGIIALRPLTLGDIFNGAFTYIRGNPRTVLGIAVLLSAVIALLPSIGSGSMLNDIDRVTAQVDGGGSADAFPFSIGTLVLNAAGLVVQFVGAAVLSGVLAAVVGMAVLGQRPTIREAFTWFAPRTGAVLGVAGLLLLMGVGWFVLFFGALIGGVYVAVEIEPWIGVPIMLGGMLLTVVLGVWVYVRTALAMPAAVLERMGAGRALARSWRLTQRSWWRTFGILLLASLVTQMVASVLATPFSLGGTLGMTLIPDPALAAVVYGATIFLGAVIGGAVTSPFLSGVTGLLYVDLRMRREALDLRLQAAAQEGRGIGPEVYLPEQPSAPPAAGAPGAAPW</sequence>
<dbReference type="RefSeq" id="WP_270684268.1">
    <property type="nucleotide sequence ID" value="NZ_JAQFWQ010000012.1"/>
</dbReference>
<feature type="transmembrane region" description="Helical" evidence="2">
    <location>
        <begin position="262"/>
        <end position="283"/>
    </location>
</feature>
<feature type="transmembrane region" description="Helical" evidence="2">
    <location>
        <begin position="314"/>
        <end position="335"/>
    </location>
</feature>
<dbReference type="PANTHER" id="PTHR48125:SF12">
    <property type="entry name" value="AT HOOK TRANSCRIPTION FACTOR FAMILY-RELATED"/>
    <property type="match status" value="1"/>
</dbReference>
<feature type="transmembrane region" description="Helical" evidence="2">
    <location>
        <begin position="355"/>
        <end position="388"/>
    </location>
</feature>
<keyword evidence="2" id="KW-0472">Membrane</keyword>
<evidence type="ECO:0000313" key="4">
    <source>
        <dbReference type="EMBL" id="MDA2810240.1"/>
    </source>
</evidence>
<feature type="transmembrane region" description="Helical" evidence="2">
    <location>
        <begin position="127"/>
        <end position="145"/>
    </location>
</feature>
<feature type="domain" description="Glycerophosphoryl diester phosphodiesterase membrane" evidence="3">
    <location>
        <begin position="267"/>
        <end position="357"/>
    </location>
</feature>
<dbReference type="EMBL" id="JAQFWQ010000012">
    <property type="protein sequence ID" value="MDA2810240.1"/>
    <property type="molecule type" value="Genomic_DNA"/>
</dbReference>
<keyword evidence="2" id="KW-1133">Transmembrane helix</keyword>
<name>A0ABT4TZW3_9ACTN</name>
<protein>
    <submittedName>
        <fullName evidence="4">Glycerophosphoryl diester phosphodiesterase membrane domain-containing protein</fullName>
    </submittedName>
</protein>
<feature type="transmembrane region" description="Helical" evidence="2">
    <location>
        <begin position="183"/>
        <end position="206"/>
    </location>
</feature>
<comment type="caution">
    <text evidence="4">The sequence shown here is derived from an EMBL/GenBank/DDBJ whole genome shotgun (WGS) entry which is preliminary data.</text>
</comment>
<evidence type="ECO:0000259" key="3">
    <source>
        <dbReference type="Pfam" id="PF10110"/>
    </source>
</evidence>
<feature type="compositionally biased region" description="Low complexity" evidence="1">
    <location>
        <begin position="425"/>
        <end position="435"/>
    </location>
</feature>
<keyword evidence="2" id="KW-0812">Transmembrane</keyword>
<feature type="compositionally biased region" description="Pro residues" evidence="1">
    <location>
        <begin position="32"/>
        <end position="57"/>
    </location>
</feature>
<dbReference type="Pfam" id="PF10110">
    <property type="entry name" value="GPDPase_memb"/>
    <property type="match status" value="1"/>
</dbReference>
<evidence type="ECO:0000256" key="2">
    <source>
        <dbReference type="SAM" id="Phobius"/>
    </source>
</evidence>
<feature type="compositionally biased region" description="Pro residues" evidence="1">
    <location>
        <begin position="66"/>
        <end position="80"/>
    </location>
</feature>